<evidence type="ECO:0000259" key="2">
    <source>
        <dbReference type="PROSITE" id="PS50181"/>
    </source>
</evidence>
<dbReference type="Pfam" id="PF12937">
    <property type="entry name" value="F-box-like"/>
    <property type="match status" value="1"/>
</dbReference>
<dbReference type="InterPro" id="IPR001810">
    <property type="entry name" value="F-box_dom"/>
</dbReference>
<dbReference type="SMART" id="SM00256">
    <property type="entry name" value="FBOX"/>
    <property type="match status" value="1"/>
</dbReference>
<dbReference type="SUPFAM" id="SSF81383">
    <property type="entry name" value="F-box domain"/>
    <property type="match status" value="1"/>
</dbReference>
<evidence type="ECO:0000313" key="4">
    <source>
        <dbReference type="Proteomes" id="UP001174136"/>
    </source>
</evidence>
<feature type="domain" description="F-box" evidence="2">
    <location>
        <begin position="23"/>
        <end position="70"/>
    </location>
</feature>
<dbReference type="GO" id="GO:0005737">
    <property type="term" value="C:cytoplasm"/>
    <property type="evidence" value="ECO:0007669"/>
    <property type="project" value="TreeGrafter"/>
</dbReference>
<dbReference type="GO" id="GO:0031146">
    <property type="term" value="P:SCF-dependent proteasomal ubiquitin-dependent protein catabolic process"/>
    <property type="evidence" value="ECO:0007669"/>
    <property type="project" value="UniProtKB-UniRule"/>
</dbReference>
<name>A0AA47P3C9_MERPO</name>
<protein>
    <submittedName>
        <fullName evidence="3">F-box only protein 48</fullName>
    </submittedName>
</protein>
<evidence type="ECO:0000313" key="3">
    <source>
        <dbReference type="EMBL" id="KAK0149071.1"/>
    </source>
</evidence>
<dbReference type="PANTHER" id="PTHR12874">
    <property type="entry name" value="F-BOX ONLY PROTEIN 48-RELATED"/>
    <property type="match status" value="1"/>
</dbReference>
<comment type="caution">
    <text evidence="3">The sequence shown here is derived from an EMBL/GenBank/DDBJ whole genome shotgun (WGS) entry which is preliminary data.</text>
</comment>
<sequence length="146" mass="17056">MQRSTPADDDVTLDDQGGCHGHQNFAERLPWEMSQSIFGRLDPRSLCSASLTCTQWRRLILDCDQLWRRSCLEVRAVCQREVDRDRGDGHSWKVTLVRNYVCSLVKRDWLAGRYSSVRSAEELYERRMCPLDVHAWGEILEAELQR</sequence>
<reference evidence="3" key="1">
    <citation type="journal article" date="2023" name="Front. Mar. Sci.">
        <title>A new Merluccius polli reference genome to investigate the effects of global change in West African waters.</title>
        <authorList>
            <person name="Mateo J.L."/>
            <person name="Blanco-Fernandez C."/>
            <person name="Garcia-Vazquez E."/>
            <person name="Machado-Schiaffino G."/>
        </authorList>
    </citation>
    <scope>NUCLEOTIDE SEQUENCE</scope>
    <source>
        <strain evidence="3">C29</strain>
        <tissue evidence="3">Fin</tissue>
    </source>
</reference>
<keyword evidence="1" id="KW-0833">Ubl conjugation pathway</keyword>
<dbReference type="AlphaFoldDB" id="A0AA47P3C9"/>
<dbReference type="Proteomes" id="UP001174136">
    <property type="component" value="Unassembled WGS sequence"/>
</dbReference>
<organism evidence="3 4">
    <name type="scientific">Merluccius polli</name>
    <name type="common">Benguela hake</name>
    <name type="synonym">Merluccius cadenati</name>
    <dbReference type="NCBI Taxonomy" id="89951"/>
    <lineage>
        <taxon>Eukaryota</taxon>
        <taxon>Metazoa</taxon>
        <taxon>Chordata</taxon>
        <taxon>Craniata</taxon>
        <taxon>Vertebrata</taxon>
        <taxon>Euteleostomi</taxon>
        <taxon>Actinopterygii</taxon>
        <taxon>Neopterygii</taxon>
        <taxon>Teleostei</taxon>
        <taxon>Neoteleostei</taxon>
        <taxon>Acanthomorphata</taxon>
        <taxon>Zeiogadaria</taxon>
        <taxon>Gadariae</taxon>
        <taxon>Gadiformes</taxon>
        <taxon>Gadoidei</taxon>
        <taxon>Merlucciidae</taxon>
        <taxon>Merluccius</taxon>
    </lineage>
</organism>
<dbReference type="GO" id="GO:0019005">
    <property type="term" value="C:SCF ubiquitin ligase complex"/>
    <property type="evidence" value="ECO:0007669"/>
    <property type="project" value="UniProtKB-UniRule"/>
</dbReference>
<dbReference type="InterPro" id="IPR036047">
    <property type="entry name" value="F-box-like_dom_sf"/>
</dbReference>
<gene>
    <name evidence="3" type="primary">Fbxo48</name>
    <name evidence="3" type="ORF">N1851_010412</name>
</gene>
<accession>A0AA47P3C9</accession>
<comment type="pathway">
    <text evidence="1">Protein modification; protein ubiquitination.</text>
</comment>
<dbReference type="GO" id="GO:0016567">
    <property type="term" value="P:protein ubiquitination"/>
    <property type="evidence" value="ECO:0007669"/>
    <property type="project" value="UniProtKB-UniRule"/>
</dbReference>
<dbReference type="PANTHER" id="PTHR12874:SF9">
    <property type="entry name" value="F-BOX ONLY PROTEIN 48"/>
    <property type="match status" value="1"/>
</dbReference>
<proteinExistence type="predicted"/>
<dbReference type="PROSITE" id="PS50181">
    <property type="entry name" value="FBOX"/>
    <property type="match status" value="1"/>
</dbReference>
<evidence type="ECO:0000256" key="1">
    <source>
        <dbReference type="RuleBase" id="RU369085"/>
    </source>
</evidence>
<keyword evidence="4" id="KW-1185">Reference proteome</keyword>
<dbReference type="Gene3D" id="1.20.1280.50">
    <property type="match status" value="1"/>
</dbReference>
<dbReference type="EMBL" id="JAOPHQ010001881">
    <property type="protein sequence ID" value="KAK0149071.1"/>
    <property type="molecule type" value="Genomic_DNA"/>
</dbReference>